<evidence type="ECO:0000313" key="1">
    <source>
        <dbReference type="EMBL" id="MTE14350.1"/>
    </source>
</evidence>
<dbReference type="RefSeq" id="WP_154788805.1">
    <property type="nucleotide sequence ID" value="NZ_WMBB01000007.1"/>
</dbReference>
<name>A0A6I3L0N9_9NOCA</name>
<dbReference type="InterPro" id="IPR029058">
    <property type="entry name" value="AB_hydrolase_fold"/>
</dbReference>
<keyword evidence="2" id="KW-1185">Reference proteome</keyword>
<evidence type="ECO:0008006" key="3">
    <source>
        <dbReference type="Google" id="ProtNLM"/>
    </source>
</evidence>
<dbReference type="AlphaFoldDB" id="A0A6I3L0N9"/>
<dbReference type="EMBL" id="WMBB01000007">
    <property type="protein sequence ID" value="MTE14350.1"/>
    <property type="molecule type" value="Genomic_DNA"/>
</dbReference>
<gene>
    <name evidence="1" type="ORF">GLP40_16470</name>
</gene>
<dbReference type="Gene3D" id="3.40.50.1820">
    <property type="entry name" value="alpha/beta hydrolase"/>
    <property type="match status" value="1"/>
</dbReference>
<dbReference type="Proteomes" id="UP000432464">
    <property type="component" value="Unassembled WGS sequence"/>
</dbReference>
<sequence length="55" mass="6375">MPVEFEIYPGCRHGFDRMVSTAEVSRRAIRSRERWLEHVIRTYCAPQPGAGIDRA</sequence>
<organism evidence="1 2">
    <name type="scientific">Nocardia aurantiaca</name>
    <dbReference type="NCBI Taxonomy" id="2675850"/>
    <lineage>
        <taxon>Bacteria</taxon>
        <taxon>Bacillati</taxon>
        <taxon>Actinomycetota</taxon>
        <taxon>Actinomycetes</taxon>
        <taxon>Mycobacteriales</taxon>
        <taxon>Nocardiaceae</taxon>
        <taxon>Nocardia</taxon>
    </lineage>
</organism>
<comment type="caution">
    <text evidence="1">The sequence shown here is derived from an EMBL/GenBank/DDBJ whole genome shotgun (WGS) entry which is preliminary data.</text>
</comment>
<accession>A0A6I3L0N9</accession>
<evidence type="ECO:0000313" key="2">
    <source>
        <dbReference type="Proteomes" id="UP000432464"/>
    </source>
</evidence>
<reference evidence="1 2" key="1">
    <citation type="submission" date="2019-11" db="EMBL/GenBank/DDBJ databases">
        <title>Nocardia sp. nov. CT2-14 isolated from soil.</title>
        <authorList>
            <person name="Kanchanasin P."/>
            <person name="Tanasupawat S."/>
            <person name="Yuki M."/>
            <person name="Kudo T."/>
        </authorList>
    </citation>
    <scope>NUCLEOTIDE SEQUENCE [LARGE SCALE GENOMIC DNA]</scope>
    <source>
        <strain evidence="1 2">CT2-14</strain>
    </source>
</reference>
<protein>
    <recommendedName>
        <fullName evidence="3">Dienelactone hydrolase domain-containing protein</fullName>
    </recommendedName>
</protein>
<proteinExistence type="predicted"/>